<dbReference type="Proteomes" id="UP001060215">
    <property type="component" value="Chromosome 13"/>
</dbReference>
<name>A0ACC0FSG0_9ERIC</name>
<reference evidence="1 2" key="1">
    <citation type="journal article" date="2022" name="Plant J.">
        <title>Chromosome-level genome of Camellia lanceoleosa provides a valuable resource for understanding genome evolution and self-incompatibility.</title>
        <authorList>
            <person name="Gong W."/>
            <person name="Xiao S."/>
            <person name="Wang L."/>
            <person name="Liao Z."/>
            <person name="Chang Y."/>
            <person name="Mo W."/>
            <person name="Hu G."/>
            <person name="Li W."/>
            <person name="Zhao G."/>
            <person name="Zhu H."/>
            <person name="Hu X."/>
            <person name="Ji K."/>
            <person name="Xiang X."/>
            <person name="Song Q."/>
            <person name="Yuan D."/>
            <person name="Jin S."/>
            <person name="Zhang L."/>
        </authorList>
    </citation>
    <scope>NUCLEOTIDE SEQUENCE [LARGE SCALE GENOMIC DNA]</scope>
    <source>
        <strain evidence="1">SQ_2022a</strain>
    </source>
</reference>
<keyword evidence="2" id="KW-1185">Reference proteome</keyword>
<evidence type="ECO:0000313" key="2">
    <source>
        <dbReference type="Proteomes" id="UP001060215"/>
    </source>
</evidence>
<evidence type="ECO:0000313" key="1">
    <source>
        <dbReference type="EMBL" id="KAI7990351.1"/>
    </source>
</evidence>
<organism evidence="1 2">
    <name type="scientific">Camellia lanceoleosa</name>
    <dbReference type="NCBI Taxonomy" id="1840588"/>
    <lineage>
        <taxon>Eukaryota</taxon>
        <taxon>Viridiplantae</taxon>
        <taxon>Streptophyta</taxon>
        <taxon>Embryophyta</taxon>
        <taxon>Tracheophyta</taxon>
        <taxon>Spermatophyta</taxon>
        <taxon>Magnoliopsida</taxon>
        <taxon>eudicotyledons</taxon>
        <taxon>Gunneridae</taxon>
        <taxon>Pentapetalae</taxon>
        <taxon>asterids</taxon>
        <taxon>Ericales</taxon>
        <taxon>Theaceae</taxon>
        <taxon>Camellia</taxon>
    </lineage>
</organism>
<gene>
    <name evidence="1" type="ORF">LOK49_LG12G00333</name>
</gene>
<sequence length="114" mass="12212">MEAISEASEEIGRGKFAAFGDPFLEDIGGAESGFIVFYWQSLVKGMEKNGESSESDSYVSYAIASQVRRLAMEVRQLASTRQITVLNGNSGQIGNMTSLIVPAVAVGALSYGYM</sequence>
<dbReference type="EMBL" id="CM045770">
    <property type="protein sequence ID" value="KAI7990351.1"/>
    <property type="molecule type" value="Genomic_DNA"/>
</dbReference>
<proteinExistence type="predicted"/>
<accession>A0ACC0FSG0</accession>
<comment type="caution">
    <text evidence="1">The sequence shown here is derived from an EMBL/GenBank/DDBJ whole genome shotgun (WGS) entry which is preliminary data.</text>
</comment>
<protein>
    <submittedName>
        <fullName evidence="1">Uncharacterized protein</fullName>
    </submittedName>
</protein>